<sequence length="311" mass="35082">MLTATQMYHYLCCNLHHLREPTVAQVGAFASSSLYNLIVLQVLGTANGELNMEVFCELSKILLGGDVESAEVPRMIQELGATLRRSPDRQHFLDMSTEEASEWLSTAEDECGEMYREFIKRHGHRAVKEFDVYIKPWSLDPSSLIQSLKAAAAAAPETHKKTSSAPWDTSKLPYKLTFLQRLILKFVIPKARSAVAARETAKSAVVRTIHQLRLVCQCMAQRMVREGRLPDADLLFFLTFEEIGLLLRTRAPELVLRAQRRQRIYAEVDKATYPSISVGIPKPIERVRKHIEGDFEIKGKCATPGGFIELP</sequence>
<protein>
    <submittedName>
        <fullName evidence="1">Uncharacterized protein</fullName>
    </submittedName>
</protein>
<dbReference type="Proteomes" id="UP001321473">
    <property type="component" value="Unassembled WGS sequence"/>
</dbReference>
<dbReference type="EMBL" id="JARKHS020031906">
    <property type="protein sequence ID" value="KAK8760783.1"/>
    <property type="molecule type" value="Genomic_DNA"/>
</dbReference>
<evidence type="ECO:0000313" key="1">
    <source>
        <dbReference type="EMBL" id="KAK8760783.1"/>
    </source>
</evidence>
<proteinExistence type="predicted"/>
<keyword evidence="2" id="KW-1185">Reference proteome</keyword>
<dbReference type="InterPro" id="IPR051549">
    <property type="entry name" value="PEP_Utilizing_Enz"/>
</dbReference>
<reference evidence="1 2" key="1">
    <citation type="journal article" date="2023" name="Arcadia Sci">
        <title>De novo assembly of a long-read Amblyomma americanum tick genome.</title>
        <authorList>
            <person name="Chou S."/>
            <person name="Poskanzer K.E."/>
            <person name="Rollins M."/>
            <person name="Thuy-Boun P.S."/>
        </authorList>
    </citation>
    <scope>NUCLEOTIDE SEQUENCE [LARGE SCALE GENOMIC DNA]</scope>
    <source>
        <strain evidence="1">F_SG_1</strain>
        <tissue evidence="1">Salivary glands</tissue>
    </source>
</reference>
<evidence type="ECO:0000313" key="2">
    <source>
        <dbReference type="Proteomes" id="UP001321473"/>
    </source>
</evidence>
<dbReference type="PANTHER" id="PTHR43615:SF1">
    <property type="entry name" value="PPDK_N DOMAIN-CONTAINING PROTEIN"/>
    <property type="match status" value="1"/>
</dbReference>
<organism evidence="1 2">
    <name type="scientific">Amblyomma americanum</name>
    <name type="common">Lone star tick</name>
    <dbReference type="NCBI Taxonomy" id="6943"/>
    <lineage>
        <taxon>Eukaryota</taxon>
        <taxon>Metazoa</taxon>
        <taxon>Ecdysozoa</taxon>
        <taxon>Arthropoda</taxon>
        <taxon>Chelicerata</taxon>
        <taxon>Arachnida</taxon>
        <taxon>Acari</taxon>
        <taxon>Parasitiformes</taxon>
        <taxon>Ixodida</taxon>
        <taxon>Ixodoidea</taxon>
        <taxon>Ixodidae</taxon>
        <taxon>Amblyomminae</taxon>
        <taxon>Amblyomma</taxon>
    </lineage>
</organism>
<comment type="caution">
    <text evidence="1">The sequence shown here is derived from an EMBL/GenBank/DDBJ whole genome shotgun (WGS) entry which is preliminary data.</text>
</comment>
<dbReference type="AlphaFoldDB" id="A0AAQ4DE93"/>
<accession>A0AAQ4DE93</accession>
<gene>
    <name evidence="1" type="ORF">V5799_027948</name>
</gene>
<dbReference type="PANTHER" id="PTHR43615">
    <property type="entry name" value="PHOSPHOENOLPYRUVATE SYNTHASE-RELATED"/>
    <property type="match status" value="1"/>
</dbReference>
<name>A0AAQ4DE93_AMBAM</name>